<gene>
    <name evidence="4" type="ORF">Ae201684_008402</name>
</gene>
<name>A0A6G0X5Q7_9STRA</name>
<dbReference type="PANTHER" id="PTHR11783">
    <property type="entry name" value="SULFOTRANSFERASE SULT"/>
    <property type="match status" value="1"/>
</dbReference>
<dbReference type="AlphaFoldDB" id="A0A6G0X5Q7"/>
<protein>
    <recommendedName>
        <fullName evidence="3">Sulfotransferase domain-containing protein</fullName>
    </recommendedName>
</protein>
<dbReference type="SUPFAM" id="SSF52540">
    <property type="entry name" value="P-loop containing nucleoside triphosphate hydrolases"/>
    <property type="match status" value="1"/>
</dbReference>
<comment type="similarity">
    <text evidence="1">Belongs to the sulfotransferase 1 family.</text>
</comment>
<dbReference type="Proteomes" id="UP000481153">
    <property type="component" value="Unassembled WGS sequence"/>
</dbReference>
<reference evidence="4 5" key="1">
    <citation type="submission" date="2019-07" db="EMBL/GenBank/DDBJ databases">
        <title>Genomics analysis of Aphanomyces spp. identifies a new class of oomycete effector associated with host adaptation.</title>
        <authorList>
            <person name="Gaulin E."/>
        </authorList>
    </citation>
    <scope>NUCLEOTIDE SEQUENCE [LARGE SCALE GENOMIC DNA]</scope>
    <source>
        <strain evidence="4 5">ATCC 201684</strain>
    </source>
</reference>
<proteinExistence type="inferred from homology"/>
<dbReference type="EMBL" id="VJMJ01000101">
    <property type="protein sequence ID" value="KAF0735193.1"/>
    <property type="molecule type" value="Genomic_DNA"/>
</dbReference>
<feature type="domain" description="Sulfotransferase" evidence="3">
    <location>
        <begin position="41"/>
        <end position="275"/>
    </location>
</feature>
<accession>A0A6G0X5Q7</accession>
<evidence type="ECO:0000313" key="5">
    <source>
        <dbReference type="Proteomes" id="UP000481153"/>
    </source>
</evidence>
<organism evidence="4 5">
    <name type="scientific">Aphanomyces euteiches</name>
    <dbReference type="NCBI Taxonomy" id="100861"/>
    <lineage>
        <taxon>Eukaryota</taxon>
        <taxon>Sar</taxon>
        <taxon>Stramenopiles</taxon>
        <taxon>Oomycota</taxon>
        <taxon>Saprolegniomycetes</taxon>
        <taxon>Saprolegniales</taxon>
        <taxon>Verrucalvaceae</taxon>
        <taxon>Aphanomyces</taxon>
    </lineage>
</organism>
<evidence type="ECO:0000256" key="2">
    <source>
        <dbReference type="ARBA" id="ARBA00022679"/>
    </source>
</evidence>
<dbReference type="GO" id="GO:0008146">
    <property type="term" value="F:sulfotransferase activity"/>
    <property type="evidence" value="ECO:0007669"/>
    <property type="project" value="InterPro"/>
</dbReference>
<comment type="caution">
    <text evidence="4">The sequence shown here is derived from an EMBL/GenBank/DDBJ whole genome shotgun (WGS) entry which is preliminary data.</text>
</comment>
<keyword evidence="5" id="KW-1185">Reference proteome</keyword>
<sequence>MEESSQPKPLMTDLRCVKGIAVSSRFSEDGYNAFYNLDFKPDDIVALTFAKCGTTFLQKILYLLTRLDETGDFPPTYDSAKDTVALGQFYLDWMHRDKGHGPYPDNTIDDIVNQPSPRIFSTHLRPEMAPPHVADKARVVYMLRNPKDTFVSFHHMVAKMRGGVQGGWLGTPEHQGTYSYYMEGSYFEHLKAMQTFIDEQANGRVLVLYYEDVVTNVRDHVRKLAAYLNVPLSDAKLDAIVTKSSFPNMQAAAPEHRQMLFRKGGNGDWKNYIDTVDKDGMPTPSAEQWQRFDDELAKLKDLPLAQPLFQWMN</sequence>
<keyword evidence="2" id="KW-0808">Transferase</keyword>
<dbReference type="Pfam" id="PF00685">
    <property type="entry name" value="Sulfotransfer_1"/>
    <property type="match status" value="1"/>
</dbReference>
<evidence type="ECO:0000313" key="4">
    <source>
        <dbReference type="EMBL" id="KAF0735193.1"/>
    </source>
</evidence>
<evidence type="ECO:0000259" key="3">
    <source>
        <dbReference type="Pfam" id="PF00685"/>
    </source>
</evidence>
<dbReference type="VEuPathDB" id="FungiDB:AeMF1_012174"/>
<dbReference type="Gene3D" id="3.40.50.300">
    <property type="entry name" value="P-loop containing nucleotide triphosphate hydrolases"/>
    <property type="match status" value="1"/>
</dbReference>
<dbReference type="InterPro" id="IPR000863">
    <property type="entry name" value="Sulfotransferase_dom"/>
</dbReference>
<dbReference type="InterPro" id="IPR027417">
    <property type="entry name" value="P-loop_NTPase"/>
</dbReference>
<evidence type="ECO:0000256" key="1">
    <source>
        <dbReference type="ARBA" id="ARBA00005771"/>
    </source>
</evidence>